<evidence type="ECO:0000313" key="2">
    <source>
        <dbReference type="EMBL" id="AJW70105.1"/>
    </source>
</evidence>
<keyword evidence="1" id="KW-0472">Membrane</keyword>
<dbReference type="STRING" id="1580092.NADRNF5_0409"/>
<dbReference type="OrthoDB" id="3256at2157"/>
<dbReference type="EMBL" id="CP011070">
    <property type="protein sequence ID" value="AJW70105.1"/>
    <property type="molecule type" value="Genomic_DNA"/>
</dbReference>
<reference evidence="2 3" key="2">
    <citation type="journal article" date="2016" name="ISME J.">
        <title>Physiological and genomic characterization of two novel marine thaumarchaeal strains indicates niche differentiation.</title>
        <authorList>
            <person name="Bayer B."/>
            <person name="Vojvoda J."/>
            <person name="Offre P."/>
            <person name="Alves R.J."/>
            <person name="Elisabeth N.H."/>
            <person name="Garcia J.A."/>
            <person name="Volland J.M."/>
            <person name="Srivastava A."/>
            <person name="Schleper C."/>
            <person name="Herndl G.J."/>
        </authorList>
    </citation>
    <scope>NUCLEOTIDE SEQUENCE [LARGE SCALE GENOMIC DNA]</scope>
    <source>
        <strain evidence="2 3">NF5</strain>
    </source>
</reference>
<keyword evidence="1" id="KW-0812">Transmembrane</keyword>
<dbReference type="AlphaFoldDB" id="A0A0D5C192"/>
<reference evidence="3" key="1">
    <citation type="submission" date="2015-03" db="EMBL/GenBank/DDBJ databases">
        <title>Characterization of two novel Thaumarchaeota isolated from the Northern Adriatic Sea.</title>
        <authorList>
            <person name="Bayer B."/>
            <person name="Vojvoda J."/>
            <person name="Offre P."/>
            <person name="Srivastava A."/>
            <person name="Elisabeth N."/>
            <person name="Garcia J.A.L."/>
            <person name="Schleper C."/>
            <person name="Herndl G.J."/>
        </authorList>
    </citation>
    <scope>NUCLEOTIDE SEQUENCE [LARGE SCALE GENOMIC DNA]</scope>
    <source>
        <strain evidence="3">NF5</strain>
    </source>
</reference>
<name>A0A0D5C192_9ARCH</name>
<dbReference type="HOGENOM" id="CLU_2340011_0_0_2"/>
<protein>
    <submittedName>
        <fullName evidence="2">Uncharacterized protein</fullName>
    </submittedName>
</protein>
<organism evidence="2 3">
    <name type="scientific">Nitrosopumilus adriaticus</name>
    <dbReference type="NCBI Taxonomy" id="1580092"/>
    <lineage>
        <taxon>Archaea</taxon>
        <taxon>Nitrososphaerota</taxon>
        <taxon>Nitrososphaeria</taxon>
        <taxon>Nitrosopumilales</taxon>
        <taxon>Nitrosopumilaceae</taxon>
        <taxon>Nitrosopumilus</taxon>
    </lineage>
</organism>
<accession>A0A0D5C192</accession>
<evidence type="ECO:0000313" key="3">
    <source>
        <dbReference type="Proteomes" id="UP000032408"/>
    </source>
</evidence>
<proteinExistence type="predicted"/>
<feature type="transmembrane region" description="Helical" evidence="1">
    <location>
        <begin position="56"/>
        <end position="79"/>
    </location>
</feature>
<keyword evidence="3" id="KW-1185">Reference proteome</keyword>
<evidence type="ECO:0000256" key="1">
    <source>
        <dbReference type="SAM" id="Phobius"/>
    </source>
</evidence>
<dbReference type="RefSeq" id="WP_048115151.1">
    <property type="nucleotide sequence ID" value="NZ_CP011070.1"/>
</dbReference>
<dbReference type="Proteomes" id="UP000032408">
    <property type="component" value="Chromosome"/>
</dbReference>
<keyword evidence="1" id="KW-1133">Transmembrane helix</keyword>
<feature type="transmembrane region" description="Helical" evidence="1">
    <location>
        <begin position="7"/>
        <end position="25"/>
    </location>
</feature>
<sequence length="87" mass="10249">MEIKNQALFFIGIIVLILGILIIIFDYPQIQYLENFELSESNYRLDAERFSIYQRLMIEITVGIGLFVTGIGLMIISLLKRFENRFR</sequence>
<gene>
    <name evidence="2" type="ORF">NADRNF5_0409</name>
</gene>
<dbReference type="KEGG" id="nin:NADRNF5_0409"/>
<dbReference type="GeneID" id="24819659"/>